<evidence type="ECO:0000259" key="1">
    <source>
        <dbReference type="Pfam" id="PF00535"/>
    </source>
</evidence>
<dbReference type="Pfam" id="PF00535">
    <property type="entry name" value="Glycos_transf_2"/>
    <property type="match status" value="1"/>
</dbReference>
<dbReference type="PANTHER" id="PTHR22916">
    <property type="entry name" value="GLYCOSYLTRANSFERASE"/>
    <property type="match status" value="1"/>
</dbReference>
<dbReference type="RefSeq" id="WP_188931181.1">
    <property type="nucleotide sequence ID" value="NZ_BMIA01000001.1"/>
</dbReference>
<dbReference type="InterPro" id="IPR001173">
    <property type="entry name" value="Glyco_trans_2-like"/>
</dbReference>
<dbReference type="PANTHER" id="PTHR22916:SF65">
    <property type="entry name" value="SLR1065 PROTEIN"/>
    <property type="match status" value="1"/>
</dbReference>
<dbReference type="Gene3D" id="3.90.550.10">
    <property type="entry name" value="Spore Coat Polysaccharide Biosynthesis Protein SpsA, Chain A"/>
    <property type="match status" value="1"/>
</dbReference>
<evidence type="ECO:0000313" key="3">
    <source>
        <dbReference type="Proteomes" id="UP000600214"/>
    </source>
</evidence>
<dbReference type="CDD" id="cd06433">
    <property type="entry name" value="GT_2_WfgS_like"/>
    <property type="match status" value="1"/>
</dbReference>
<evidence type="ECO:0000313" key="2">
    <source>
        <dbReference type="EMBL" id="GGH31121.1"/>
    </source>
</evidence>
<name>A0ABQ1YLZ0_9BACT</name>
<dbReference type="SUPFAM" id="SSF53448">
    <property type="entry name" value="Nucleotide-diphospho-sugar transferases"/>
    <property type="match status" value="1"/>
</dbReference>
<dbReference type="EMBL" id="BMIA01000001">
    <property type="protein sequence ID" value="GGH31121.1"/>
    <property type="molecule type" value="Genomic_DNA"/>
</dbReference>
<keyword evidence="3" id="KW-1185">Reference proteome</keyword>
<dbReference type="InterPro" id="IPR029044">
    <property type="entry name" value="Nucleotide-diphossugar_trans"/>
</dbReference>
<accession>A0ABQ1YLZ0</accession>
<organism evidence="2 3">
    <name type="scientific">Dyadobacter endophyticus</name>
    <dbReference type="NCBI Taxonomy" id="1749036"/>
    <lineage>
        <taxon>Bacteria</taxon>
        <taxon>Pseudomonadati</taxon>
        <taxon>Bacteroidota</taxon>
        <taxon>Cytophagia</taxon>
        <taxon>Cytophagales</taxon>
        <taxon>Spirosomataceae</taxon>
        <taxon>Dyadobacter</taxon>
    </lineage>
</organism>
<feature type="domain" description="Glycosyltransferase 2-like" evidence="1">
    <location>
        <begin position="7"/>
        <end position="108"/>
    </location>
</feature>
<dbReference type="Proteomes" id="UP000600214">
    <property type="component" value="Unassembled WGS sequence"/>
</dbReference>
<comment type="caution">
    <text evidence="2">The sequence shown here is derived from an EMBL/GenBank/DDBJ whole genome shotgun (WGS) entry which is preliminary data.</text>
</comment>
<sequence length="285" mass="33358">MSLPKITIVTPSFNQGKYLENTIVSVLGQGYPNLEYIIIDGGSTDGSVDIIRKYEQQLAWWVSEEDNGLYDALQKGFARSSGDIMAWLNADDMYHPKSLFTVADLFGRFAHVKWIMGANTFFDESGRAFLYDDLPYGQRWSRLRLQLFDGRFIQQESVFWRRGLWDQAGSLIDQNHPLAADFELWLRFFRYERLYSTSFLLGGFRFRTENQKSYDQRDQYLEEVKQLLVKDNSNALQLAICRAMMVLIRIIPKRKWRNRLLVKLLGLPPKIVFDRNVGMVMQESF</sequence>
<proteinExistence type="predicted"/>
<reference evidence="3" key="1">
    <citation type="journal article" date="2019" name="Int. J. Syst. Evol. Microbiol.">
        <title>The Global Catalogue of Microorganisms (GCM) 10K type strain sequencing project: providing services to taxonomists for standard genome sequencing and annotation.</title>
        <authorList>
            <consortium name="The Broad Institute Genomics Platform"/>
            <consortium name="The Broad Institute Genome Sequencing Center for Infectious Disease"/>
            <person name="Wu L."/>
            <person name="Ma J."/>
        </authorList>
    </citation>
    <scope>NUCLEOTIDE SEQUENCE [LARGE SCALE GENOMIC DNA]</scope>
    <source>
        <strain evidence="3">CGMCC 1.15288</strain>
    </source>
</reference>
<protein>
    <recommendedName>
        <fullName evidence="1">Glycosyltransferase 2-like domain-containing protein</fullName>
    </recommendedName>
</protein>
<gene>
    <name evidence="2" type="ORF">GCM10007423_19770</name>
</gene>